<comment type="subcellular location">
    <subcellularLocation>
        <location evidence="1">Cell membrane</location>
        <topology evidence="1">Multi-pass membrane protein</topology>
    </subcellularLocation>
</comment>
<dbReference type="GO" id="GO:0005886">
    <property type="term" value="C:plasma membrane"/>
    <property type="evidence" value="ECO:0007669"/>
    <property type="project" value="UniProtKB-SubCell"/>
</dbReference>
<evidence type="ECO:0008006" key="12">
    <source>
        <dbReference type="Google" id="ProtNLM"/>
    </source>
</evidence>
<keyword evidence="6" id="KW-0675">Receptor</keyword>
<dbReference type="PANTHER" id="PTHR42643:SF24">
    <property type="entry name" value="IONOTROPIC RECEPTOR 60A"/>
    <property type="match status" value="1"/>
</dbReference>
<dbReference type="EMBL" id="JACMRX010000001">
    <property type="protein sequence ID" value="KAF7997156.1"/>
    <property type="molecule type" value="Genomic_DNA"/>
</dbReference>
<sequence>MLGNKSLTCLIFLKFLLFVTGDHYDLQRGTWFDTNKNQENFTIDLINECFTDTRTIIMVSENKKMSISFKNLISFNSRIIITGLNSSEVSRNENIYIEFPNLLLITSTLENLYELLINLKEDFTLWDVDRPTILLNGNSSDTDCNTAENYLLTAWEAELLHVIYLCIDSDNEKKLFAYNPYDSSAPKPWKLNKILPGFYNHSWSLFEQSLKFVKNKKNYKNTCNNLFFDQTQNFGKYPVKLSYYINEPYVSAKNIGNEIQLSGLNTRPNLLALSRMNVTIVKNEIPRKSLTEKLHNHDSIIFSNNLSSYQDRWDVISNILSIYDKKDIRPTRLCSPILYTTISKKKYLTSFELLEQSPLKLYILFLLFGLIINYFYYLKFKNIIDFIDIFRIILGLALIKLPKNISTKIIIFSLIGFFFIMNNIYPGDLMSSITVLKTQMNIEQISDINDFNYNLSVRLKLFKILNFDNIKNLHIDTNKSRECYTELKKNNDACLTGQMFIKSVLESSESLANNYHLPKKALYSVTRCYQYRRHWPASRQFNNIHSSIMESGIYEHWTINNQINLTLIKGNDKTKKMKINLENVKPAFFILLIGFLLSIIVFIIELNTMNKRKKFRYKKNREIIKKKIFVMNNIRDNRKYKNNQLPGPFEFIL</sequence>
<name>A0A834Y631_APHGI</name>
<evidence type="ECO:0000256" key="4">
    <source>
        <dbReference type="ARBA" id="ARBA00022989"/>
    </source>
</evidence>
<dbReference type="InterPro" id="IPR052192">
    <property type="entry name" value="Insect_Ionotropic_Sensory_Rcpt"/>
</dbReference>
<evidence type="ECO:0000313" key="10">
    <source>
        <dbReference type="EMBL" id="KAF7997156.1"/>
    </source>
</evidence>
<evidence type="ECO:0000256" key="1">
    <source>
        <dbReference type="ARBA" id="ARBA00004651"/>
    </source>
</evidence>
<keyword evidence="5 8" id="KW-0472">Membrane</keyword>
<feature type="signal peptide" evidence="9">
    <location>
        <begin position="1"/>
        <end position="21"/>
    </location>
</feature>
<evidence type="ECO:0000256" key="3">
    <source>
        <dbReference type="ARBA" id="ARBA00022692"/>
    </source>
</evidence>
<dbReference type="Proteomes" id="UP000639338">
    <property type="component" value="Unassembled WGS sequence"/>
</dbReference>
<evidence type="ECO:0000256" key="5">
    <source>
        <dbReference type="ARBA" id="ARBA00023136"/>
    </source>
</evidence>
<gene>
    <name evidence="10" type="ORF">HCN44_005433</name>
</gene>
<dbReference type="AlphaFoldDB" id="A0A834Y631"/>
<keyword evidence="3 8" id="KW-0812">Transmembrane</keyword>
<evidence type="ECO:0000256" key="7">
    <source>
        <dbReference type="ARBA" id="ARBA00023180"/>
    </source>
</evidence>
<feature type="transmembrane region" description="Helical" evidence="8">
    <location>
        <begin position="359"/>
        <end position="376"/>
    </location>
</feature>
<keyword evidence="2" id="KW-1003">Cell membrane</keyword>
<dbReference type="PANTHER" id="PTHR42643">
    <property type="entry name" value="IONOTROPIC RECEPTOR 20A-RELATED"/>
    <property type="match status" value="1"/>
</dbReference>
<organism evidence="10 11">
    <name type="scientific">Aphidius gifuensis</name>
    <name type="common">Parasitoid wasp</name>
    <dbReference type="NCBI Taxonomy" id="684658"/>
    <lineage>
        <taxon>Eukaryota</taxon>
        <taxon>Metazoa</taxon>
        <taxon>Ecdysozoa</taxon>
        <taxon>Arthropoda</taxon>
        <taxon>Hexapoda</taxon>
        <taxon>Insecta</taxon>
        <taxon>Pterygota</taxon>
        <taxon>Neoptera</taxon>
        <taxon>Endopterygota</taxon>
        <taxon>Hymenoptera</taxon>
        <taxon>Apocrita</taxon>
        <taxon>Ichneumonoidea</taxon>
        <taxon>Braconidae</taxon>
        <taxon>Aphidiinae</taxon>
        <taxon>Aphidius</taxon>
    </lineage>
</organism>
<feature type="transmembrane region" description="Helical" evidence="8">
    <location>
        <begin position="405"/>
        <end position="425"/>
    </location>
</feature>
<dbReference type="Gene3D" id="1.10.287.70">
    <property type="match status" value="1"/>
</dbReference>
<keyword evidence="11" id="KW-1185">Reference proteome</keyword>
<evidence type="ECO:0000256" key="2">
    <source>
        <dbReference type="ARBA" id="ARBA00022475"/>
    </source>
</evidence>
<keyword evidence="7" id="KW-0325">Glycoprotein</keyword>
<evidence type="ECO:0000313" key="11">
    <source>
        <dbReference type="Proteomes" id="UP000639338"/>
    </source>
</evidence>
<feature type="transmembrane region" description="Helical" evidence="8">
    <location>
        <begin position="586"/>
        <end position="604"/>
    </location>
</feature>
<accession>A0A834Y631</accession>
<keyword evidence="9" id="KW-0732">Signal</keyword>
<evidence type="ECO:0000256" key="6">
    <source>
        <dbReference type="ARBA" id="ARBA00023170"/>
    </source>
</evidence>
<proteinExistence type="predicted"/>
<evidence type="ECO:0000256" key="8">
    <source>
        <dbReference type="SAM" id="Phobius"/>
    </source>
</evidence>
<feature type="chain" id="PRO_5032616076" description="Ionotropic receptor" evidence="9">
    <location>
        <begin position="22"/>
        <end position="653"/>
    </location>
</feature>
<keyword evidence="4 8" id="KW-1133">Transmembrane helix</keyword>
<protein>
    <recommendedName>
        <fullName evidence="12">Ionotropic receptor</fullName>
    </recommendedName>
</protein>
<reference evidence="10 11" key="1">
    <citation type="submission" date="2020-08" db="EMBL/GenBank/DDBJ databases">
        <title>Aphidius gifuensis genome sequencing and assembly.</title>
        <authorList>
            <person name="Du Z."/>
        </authorList>
    </citation>
    <scope>NUCLEOTIDE SEQUENCE [LARGE SCALE GENOMIC DNA]</scope>
    <source>
        <strain evidence="10">YNYX2018</strain>
        <tissue evidence="10">Adults</tissue>
    </source>
</reference>
<comment type="caution">
    <text evidence="10">The sequence shown here is derived from an EMBL/GenBank/DDBJ whole genome shotgun (WGS) entry which is preliminary data.</text>
</comment>
<evidence type="ECO:0000256" key="9">
    <source>
        <dbReference type="SAM" id="SignalP"/>
    </source>
</evidence>